<dbReference type="CDD" id="cd08674">
    <property type="entry name" value="Cdt1_m"/>
    <property type="match status" value="1"/>
</dbReference>
<feature type="compositionally biased region" description="Basic residues" evidence="3">
    <location>
        <begin position="72"/>
        <end position="88"/>
    </location>
</feature>
<keyword evidence="2" id="KW-0131">Cell cycle</keyword>
<dbReference type="InterPro" id="IPR014939">
    <property type="entry name" value="CDT1_Gemini-bd-like"/>
</dbReference>
<organism evidence="4 5">
    <name type="scientific">Owenia fusiformis</name>
    <name type="common">Polychaete worm</name>
    <dbReference type="NCBI Taxonomy" id="6347"/>
    <lineage>
        <taxon>Eukaryota</taxon>
        <taxon>Metazoa</taxon>
        <taxon>Spiralia</taxon>
        <taxon>Lophotrochozoa</taxon>
        <taxon>Annelida</taxon>
        <taxon>Polychaeta</taxon>
        <taxon>Sedentaria</taxon>
        <taxon>Canalipalpata</taxon>
        <taxon>Sabellida</taxon>
        <taxon>Oweniida</taxon>
        <taxon>Oweniidae</taxon>
        <taxon>Owenia</taxon>
    </lineage>
</organism>
<evidence type="ECO:0000256" key="2">
    <source>
        <dbReference type="ARBA" id="ARBA00023306"/>
    </source>
</evidence>
<gene>
    <name evidence="4" type="ORF">OFUS_LOCUS6989</name>
</gene>
<dbReference type="InterPro" id="IPR045173">
    <property type="entry name" value="Cdt1"/>
</dbReference>
<dbReference type="Gene3D" id="1.10.10.1420">
    <property type="entry name" value="DNA replication factor Cdt1, C-terminal WH domain"/>
    <property type="match status" value="1"/>
</dbReference>
<protein>
    <submittedName>
        <fullName evidence="4">Uncharacterized protein</fullName>
    </submittedName>
</protein>
<name>A0A8J1UQU7_OWEFU</name>
<dbReference type="GO" id="GO:0000076">
    <property type="term" value="P:DNA replication checkpoint signaling"/>
    <property type="evidence" value="ECO:0007669"/>
    <property type="project" value="TreeGrafter"/>
</dbReference>
<comment type="caution">
    <text evidence="4">The sequence shown here is derived from an EMBL/GenBank/DDBJ whole genome shotgun (WGS) entry which is preliminary data.</text>
</comment>
<dbReference type="Pfam" id="PF16679">
    <property type="entry name" value="CDT1_C"/>
    <property type="match status" value="1"/>
</dbReference>
<dbReference type="OrthoDB" id="341730at2759"/>
<dbReference type="SUPFAM" id="SSF46785">
    <property type="entry name" value="Winged helix' DNA-binding domain"/>
    <property type="match status" value="1"/>
</dbReference>
<evidence type="ECO:0000256" key="1">
    <source>
        <dbReference type="ARBA" id="ARBA00008356"/>
    </source>
</evidence>
<comment type="similarity">
    <text evidence="1">Belongs to the Cdt1 family.</text>
</comment>
<feature type="compositionally biased region" description="Basic and acidic residues" evidence="3">
    <location>
        <begin position="235"/>
        <end position="246"/>
    </location>
</feature>
<proteinExistence type="inferred from homology"/>
<dbReference type="InterPro" id="IPR038090">
    <property type="entry name" value="Cdt1_C_WH_dom_sf"/>
</dbReference>
<dbReference type="PANTHER" id="PTHR28637:SF1">
    <property type="entry name" value="DNA REPLICATION FACTOR CDT1"/>
    <property type="match status" value="1"/>
</dbReference>
<reference evidence="4" key="1">
    <citation type="submission" date="2022-03" db="EMBL/GenBank/DDBJ databases">
        <authorList>
            <person name="Martin C."/>
        </authorList>
    </citation>
    <scope>NUCLEOTIDE SEQUENCE</scope>
</reference>
<dbReference type="InterPro" id="IPR036390">
    <property type="entry name" value="WH_DNA-bd_sf"/>
</dbReference>
<feature type="region of interest" description="Disordered" evidence="3">
    <location>
        <begin position="298"/>
        <end position="321"/>
    </location>
</feature>
<dbReference type="EMBL" id="CAIIXF020000003">
    <property type="protein sequence ID" value="CAH1780280.1"/>
    <property type="molecule type" value="Genomic_DNA"/>
</dbReference>
<dbReference type="InterPro" id="IPR032054">
    <property type="entry name" value="Cdt1_C"/>
</dbReference>
<dbReference type="GO" id="GO:0003677">
    <property type="term" value="F:DNA binding"/>
    <property type="evidence" value="ECO:0007669"/>
    <property type="project" value="InterPro"/>
</dbReference>
<dbReference type="CDD" id="cd08767">
    <property type="entry name" value="Cdt1_c"/>
    <property type="match status" value="1"/>
</dbReference>
<feature type="compositionally biased region" description="Polar residues" evidence="3">
    <location>
        <begin position="9"/>
        <end position="20"/>
    </location>
</feature>
<dbReference type="GO" id="GO:0030174">
    <property type="term" value="P:regulation of DNA-templated DNA replication initiation"/>
    <property type="evidence" value="ECO:0007669"/>
    <property type="project" value="InterPro"/>
</dbReference>
<feature type="region of interest" description="Disordered" evidence="3">
    <location>
        <begin position="104"/>
        <end position="246"/>
    </location>
</feature>
<dbReference type="GO" id="GO:0070182">
    <property type="term" value="F:DNA polymerase binding"/>
    <property type="evidence" value="ECO:0007669"/>
    <property type="project" value="TreeGrafter"/>
</dbReference>
<accession>A0A8J1UQU7</accession>
<dbReference type="AlphaFoldDB" id="A0A8J1UQU7"/>
<dbReference type="Proteomes" id="UP000749559">
    <property type="component" value="Unassembled WGS sequence"/>
</dbReference>
<feature type="compositionally biased region" description="Polar residues" evidence="3">
    <location>
        <begin position="209"/>
        <end position="223"/>
    </location>
</feature>
<dbReference type="GO" id="GO:0000278">
    <property type="term" value="P:mitotic cell cycle"/>
    <property type="evidence" value="ECO:0007669"/>
    <property type="project" value="TreeGrafter"/>
</dbReference>
<dbReference type="SMART" id="SM01075">
    <property type="entry name" value="CDT1"/>
    <property type="match status" value="1"/>
</dbReference>
<feature type="region of interest" description="Disordered" evidence="3">
    <location>
        <begin position="1"/>
        <end position="27"/>
    </location>
</feature>
<dbReference type="GO" id="GO:0071163">
    <property type="term" value="P:DNA replication preinitiation complex assembly"/>
    <property type="evidence" value="ECO:0007669"/>
    <property type="project" value="InterPro"/>
</dbReference>
<dbReference type="GO" id="GO:0005634">
    <property type="term" value="C:nucleus"/>
    <property type="evidence" value="ECO:0007669"/>
    <property type="project" value="TreeGrafter"/>
</dbReference>
<feature type="region of interest" description="Disordered" evidence="3">
    <location>
        <begin position="68"/>
        <end position="89"/>
    </location>
</feature>
<feature type="compositionally biased region" description="Basic and acidic residues" evidence="3">
    <location>
        <begin position="169"/>
        <end position="184"/>
    </location>
</feature>
<sequence>MAQGKVTDFFSNKKQSNLQASKRRKLQQTSEIDLASAVFAPGPKESKSSVEKEVKVISKVEGKILNLPTNKAKPKASTRASSRVKKTIKKSEQLTTIKDAFKKVAEKSEQPAVEETTAIEDDHNGSIPSTPTKRQASKTDTEPTARKRNRTGKTQRKDMLKELMATPERGFDFDKFVQKDDSKTKGSAVRKRLVLKKSQQGSAKLPILNLTQPVETNKAPSTSKAEDETSEVQEESSKDLVIKRTKDEWLGESKSKDDTKQKKKPTLAELKARMGKSTKLADLQDRLAKVSEAAAKVKKSREEREKIEIKKEEKSEPTPAYEKYHSLAQPIPPTLNLPYKYKMLAEMFRSMDTVVSMLHNRSEVTTFNKLKNSVQEMVRKTFEKKHVGQVKTVYPEAYVYRQERGLQYAGKKTSEYQLTIEPKLERSKDDNMEEKKRLGRPNMTASRMLERRNIFQHSLIDIVKQHHQKFLTQLQRPIKVPDDKITRWHPKFAVDEVPDIEVSDLPEPPEVQRFTNAKDVLDNQCNTLNPLVRKALEAVVVKKEKEESNKSQSAPVKTPVVSSCGKSALAGLPSSLLEKIRAKEAEKAVAKMMRPPECDVKLERLNRLPELARILRTYFVQEKRPAVLYDDVIQKMADSYRTGICLGDVEPHIKLLIETVPDWVTVINIKKGKYLKLDRNKDINIVHDILNKAIKEAQ</sequence>
<dbReference type="Pfam" id="PF08839">
    <property type="entry name" value="CDT1"/>
    <property type="match status" value="1"/>
</dbReference>
<evidence type="ECO:0000256" key="3">
    <source>
        <dbReference type="SAM" id="MobiDB-lite"/>
    </source>
</evidence>
<keyword evidence="5" id="KW-1185">Reference proteome</keyword>
<feature type="compositionally biased region" description="Basic and acidic residues" evidence="3">
    <location>
        <begin position="300"/>
        <end position="316"/>
    </location>
</feature>
<evidence type="ECO:0000313" key="4">
    <source>
        <dbReference type="EMBL" id="CAH1780280.1"/>
    </source>
</evidence>
<dbReference type="PANTHER" id="PTHR28637">
    <property type="entry name" value="DNA REPLICATION FACTOR CDT1"/>
    <property type="match status" value="1"/>
</dbReference>
<evidence type="ECO:0000313" key="5">
    <source>
        <dbReference type="Proteomes" id="UP000749559"/>
    </source>
</evidence>